<accession>A0AAJ6G7G9</accession>
<gene>
    <name evidence="1" type="ORF">NEH99_09615</name>
</gene>
<organism evidence="1 2">
    <name type="scientific">Brachyspira pilosicoli</name>
    <name type="common">Serpulina pilosicoli</name>
    <dbReference type="NCBI Taxonomy" id="52584"/>
    <lineage>
        <taxon>Bacteria</taxon>
        <taxon>Pseudomonadati</taxon>
        <taxon>Spirochaetota</taxon>
        <taxon>Spirochaetia</taxon>
        <taxon>Brachyspirales</taxon>
        <taxon>Brachyspiraceae</taxon>
        <taxon>Brachyspira</taxon>
    </lineage>
</organism>
<proteinExistence type="predicted"/>
<dbReference type="EMBL" id="CP098754">
    <property type="protein sequence ID" value="WIH94542.1"/>
    <property type="molecule type" value="Genomic_DNA"/>
</dbReference>
<reference evidence="1" key="1">
    <citation type="submission" date="2022-06" db="EMBL/GenBank/DDBJ databases">
        <title>Brachyspira pilosicoli from pigs in Switzerland.</title>
        <authorList>
            <person name="Schmitt S."/>
            <person name="Arnold M."/>
            <person name="Rossano A."/>
            <person name="Perreten V."/>
        </authorList>
    </citation>
    <scope>NUCLEOTIDE SEQUENCE</scope>
    <source>
        <strain evidence="1">MEI4028</strain>
    </source>
</reference>
<protein>
    <submittedName>
        <fullName evidence="1">Uncharacterized protein</fullName>
    </submittedName>
</protein>
<name>A0AAJ6G7G9_BRAPL</name>
<dbReference type="RefSeq" id="WP_284602611.1">
    <property type="nucleotide sequence ID" value="NZ_CP098752.1"/>
</dbReference>
<evidence type="ECO:0000313" key="2">
    <source>
        <dbReference type="Proteomes" id="UP001242021"/>
    </source>
</evidence>
<evidence type="ECO:0000313" key="1">
    <source>
        <dbReference type="EMBL" id="WIH94542.1"/>
    </source>
</evidence>
<dbReference type="Proteomes" id="UP001242021">
    <property type="component" value="Chromosome"/>
</dbReference>
<dbReference type="AlphaFoldDB" id="A0AAJ6G7G9"/>
<sequence length="106" mass="12338">MTLLQSFSFTINTEGSFAEQYPNLRRGAYTQKITINDSSYTFKIFPNFYMENVEVSILNEAEEAIISNIPFNISEGINYLIGDISFNNYKLIYNMKKQQFELYSVV</sequence>